<accession>A0A061GS96</accession>
<reference evidence="1 2" key="1">
    <citation type="journal article" date="2013" name="Genome Biol.">
        <title>The genome sequence of the most widely cultivated cacao type and its use to identify candidate genes regulating pod color.</title>
        <authorList>
            <person name="Motamayor J.C."/>
            <person name="Mockaitis K."/>
            <person name="Schmutz J."/>
            <person name="Haiminen N."/>
            <person name="Iii D.L."/>
            <person name="Cornejo O."/>
            <person name="Findley S.D."/>
            <person name="Zheng P."/>
            <person name="Utro F."/>
            <person name="Royaert S."/>
            <person name="Saski C."/>
            <person name="Jenkins J."/>
            <person name="Podicheti R."/>
            <person name="Zhao M."/>
            <person name="Scheffler B.E."/>
            <person name="Stack J.C."/>
            <person name="Feltus F.A."/>
            <person name="Mustiga G.M."/>
            <person name="Amores F."/>
            <person name="Phillips W."/>
            <person name="Marelli J.P."/>
            <person name="May G.D."/>
            <person name="Shapiro H."/>
            <person name="Ma J."/>
            <person name="Bustamante C.D."/>
            <person name="Schnell R.J."/>
            <person name="Main D."/>
            <person name="Gilbert D."/>
            <person name="Parida L."/>
            <person name="Kuhn D.N."/>
        </authorList>
    </citation>
    <scope>NUCLEOTIDE SEQUENCE [LARGE SCALE GENOMIC DNA]</scope>
    <source>
        <strain evidence="2">cv. Matina 1-6</strain>
    </source>
</reference>
<sequence length="57" mass="6496">MVHTANLKRAWREKEKAARDLMETHLGIANHRSFVIYYQSKSSQKQSGPRQVAGRAG</sequence>
<dbReference type="HOGENOM" id="CLU_3000313_0_0_1"/>
<dbReference type="EMBL" id="CM001887">
    <property type="protein sequence ID" value="EOY30009.1"/>
    <property type="molecule type" value="Genomic_DNA"/>
</dbReference>
<protein>
    <submittedName>
        <fullName evidence="1">Uncharacterized protein</fullName>
    </submittedName>
</protein>
<evidence type="ECO:0000313" key="2">
    <source>
        <dbReference type="Proteomes" id="UP000026915"/>
    </source>
</evidence>
<dbReference type="InParanoid" id="A0A061GS96"/>
<name>A0A061GS96_THECC</name>
<proteinExistence type="predicted"/>
<dbReference type="AlphaFoldDB" id="A0A061GS96"/>
<dbReference type="Gramene" id="EOY30009">
    <property type="protein sequence ID" value="EOY30009"/>
    <property type="gene ID" value="TCM_037364"/>
</dbReference>
<evidence type="ECO:0000313" key="1">
    <source>
        <dbReference type="EMBL" id="EOY30009.1"/>
    </source>
</evidence>
<gene>
    <name evidence="1" type="ORF">TCM_037364</name>
</gene>
<dbReference type="Proteomes" id="UP000026915">
    <property type="component" value="Chromosome 9"/>
</dbReference>
<keyword evidence="2" id="KW-1185">Reference proteome</keyword>
<organism evidence="1 2">
    <name type="scientific">Theobroma cacao</name>
    <name type="common">Cacao</name>
    <name type="synonym">Cocoa</name>
    <dbReference type="NCBI Taxonomy" id="3641"/>
    <lineage>
        <taxon>Eukaryota</taxon>
        <taxon>Viridiplantae</taxon>
        <taxon>Streptophyta</taxon>
        <taxon>Embryophyta</taxon>
        <taxon>Tracheophyta</taxon>
        <taxon>Spermatophyta</taxon>
        <taxon>Magnoliopsida</taxon>
        <taxon>eudicotyledons</taxon>
        <taxon>Gunneridae</taxon>
        <taxon>Pentapetalae</taxon>
        <taxon>rosids</taxon>
        <taxon>malvids</taxon>
        <taxon>Malvales</taxon>
        <taxon>Malvaceae</taxon>
        <taxon>Byttnerioideae</taxon>
        <taxon>Theobroma</taxon>
    </lineage>
</organism>